<dbReference type="AlphaFoldDB" id="A0A212F9P6"/>
<dbReference type="EMBL" id="AGBW02009564">
    <property type="protein sequence ID" value="OWR50429.1"/>
    <property type="molecule type" value="Genomic_DNA"/>
</dbReference>
<dbReference type="STRING" id="278856.A0A212F9P6"/>
<reference evidence="3 4" key="1">
    <citation type="journal article" date="2011" name="Cell">
        <title>The monarch butterfly genome yields insights into long-distance migration.</title>
        <authorList>
            <person name="Zhan S."/>
            <person name="Merlin C."/>
            <person name="Boore J.L."/>
            <person name="Reppert S.M."/>
        </authorList>
    </citation>
    <scope>NUCLEOTIDE SEQUENCE [LARGE SCALE GENOMIC DNA]</scope>
    <source>
        <strain evidence="3">F-2</strain>
    </source>
</reference>
<evidence type="ECO:0000313" key="3">
    <source>
        <dbReference type="EMBL" id="OWR50429.1"/>
    </source>
</evidence>
<evidence type="ECO:0000256" key="2">
    <source>
        <dbReference type="SAM" id="Phobius"/>
    </source>
</evidence>
<dbReference type="KEGG" id="dpl:KGM_203930"/>
<keyword evidence="4" id="KW-1185">Reference proteome</keyword>
<dbReference type="InParanoid" id="A0A212F9P6"/>
<keyword evidence="2" id="KW-1133">Transmembrane helix</keyword>
<dbReference type="Proteomes" id="UP000007151">
    <property type="component" value="Unassembled WGS sequence"/>
</dbReference>
<feature type="transmembrane region" description="Helical" evidence="2">
    <location>
        <begin position="336"/>
        <end position="355"/>
    </location>
</feature>
<dbReference type="eggNOG" id="ENOG502SR73">
    <property type="taxonomic scope" value="Eukaryota"/>
</dbReference>
<keyword evidence="2" id="KW-0812">Transmembrane</keyword>
<accession>A0A212F9P6</accession>
<sequence length="357" mass="39881">MVKKRKKKDTGESLLSSTSSDCDYEESPALQDADAFAPFRVADYCRRYPEDAEAKYEFIVFVESTNEVPLGNRDMMSLSASFIRSVKGIQYLKKINKYKVGVVFQRANLANAFLDDATFLKEQRLKASIPAGATELAGVISSVPTHLSNHKIYKAISTTKKVISVRRIMRKVRQENNNFTLQPTQSVVITFASATSLPDYVHIKMWRLPVSAYVPPIKQCFKCLRYDHLAKFCKNSARCSICTEGHSFKECKVNIEKAKCINCNGNHIAISGQCPIRQKKIANSKPESYADTLKNPLNFPSLNKHLNSQEVIQAILSNSEAMTLLTESIKLGSSQAFNLIYVVIPLLGMTAVMTITA</sequence>
<evidence type="ECO:0000256" key="1">
    <source>
        <dbReference type="SAM" id="MobiDB-lite"/>
    </source>
</evidence>
<feature type="region of interest" description="Disordered" evidence="1">
    <location>
        <begin position="1"/>
        <end position="26"/>
    </location>
</feature>
<evidence type="ECO:0000313" key="4">
    <source>
        <dbReference type="Proteomes" id="UP000007151"/>
    </source>
</evidence>
<organism evidence="3 4">
    <name type="scientific">Danaus plexippus plexippus</name>
    <dbReference type="NCBI Taxonomy" id="278856"/>
    <lineage>
        <taxon>Eukaryota</taxon>
        <taxon>Metazoa</taxon>
        <taxon>Ecdysozoa</taxon>
        <taxon>Arthropoda</taxon>
        <taxon>Hexapoda</taxon>
        <taxon>Insecta</taxon>
        <taxon>Pterygota</taxon>
        <taxon>Neoptera</taxon>
        <taxon>Endopterygota</taxon>
        <taxon>Lepidoptera</taxon>
        <taxon>Glossata</taxon>
        <taxon>Ditrysia</taxon>
        <taxon>Papilionoidea</taxon>
        <taxon>Nymphalidae</taxon>
        <taxon>Danainae</taxon>
        <taxon>Danaini</taxon>
        <taxon>Danaina</taxon>
        <taxon>Danaus</taxon>
        <taxon>Danaus</taxon>
    </lineage>
</organism>
<name>A0A212F9P6_DANPL</name>
<gene>
    <name evidence="3" type="ORF">KGM_203930</name>
</gene>
<comment type="caution">
    <text evidence="3">The sequence shown here is derived from an EMBL/GenBank/DDBJ whole genome shotgun (WGS) entry which is preliminary data.</text>
</comment>
<proteinExistence type="predicted"/>
<protein>
    <submittedName>
        <fullName evidence="3">Uncharacterized protein</fullName>
    </submittedName>
</protein>
<keyword evidence="2" id="KW-0472">Membrane</keyword>